<gene>
    <name evidence="1" type="ORF">C8F04DRAFT_1198880</name>
</gene>
<evidence type="ECO:0000313" key="2">
    <source>
        <dbReference type="Proteomes" id="UP001218188"/>
    </source>
</evidence>
<comment type="caution">
    <text evidence="1">The sequence shown here is derived from an EMBL/GenBank/DDBJ whole genome shotgun (WGS) entry which is preliminary data.</text>
</comment>
<dbReference type="Proteomes" id="UP001218188">
    <property type="component" value="Unassembled WGS sequence"/>
</dbReference>
<dbReference type="AlphaFoldDB" id="A0AAD6S278"/>
<reference evidence="1" key="1">
    <citation type="submission" date="2023-03" db="EMBL/GenBank/DDBJ databases">
        <title>Massive genome expansion in bonnet fungi (Mycena s.s.) driven by repeated elements and novel gene families across ecological guilds.</title>
        <authorList>
            <consortium name="Lawrence Berkeley National Laboratory"/>
            <person name="Harder C.B."/>
            <person name="Miyauchi S."/>
            <person name="Viragh M."/>
            <person name="Kuo A."/>
            <person name="Thoen E."/>
            <person name="Andreopoulos B."/>
            <person name="Lu D."/>
            <person name="Skrede I."/>
            <person name="Drula E."/>
            <person name="Henrissat B."/>
            <person name="Morin E."/>
            <person name="Kohler A."/>
            <person name="Barry K."/>
            <person name="LaButti K."/>
            <person name="Morin E."/>
            <person name="Salamov A."/>
            <person name="Lipzen A."/>
            <person name="Mereny Z."/>
            <person name="Hegedus B."/>
            <person name="Baldrian P."/>
            <person name="Stursova M."/>
            <person name="Weitz H."/>
            <person name="Taylor A."/>
            <person name="Grigoriev I.V."/>
            <person name="Nagy L.G."/>
            <person name="Martin F."/>
            <person name="Kauserud H."/>
        </authorList>
    </citation>
    <scope>NUCLEOTIDE SEQUENCE</scope>
    <source>
        <strain evidence="1">CBHHK200</strain>
    </source>
</reference>
<name>A0AAD6S278_9AGAR</name>
<organism evidence="1 2">
    <name type="scientific">Mycena alexandri</name>
    <dbReference type="NCBI Taxonomy" id="1745969"/>
    <lineage>
        <taxon>Eukaryota</taxon>
        <taxon>Fungi</taxon>
        <taxon>Dikarya</taxon>
        <taxon>Basidiomycota</taxon>
        <taxon>Agaricomycotina</taxon>
        <taxon>Agaricomycetes</taxon>
        <taxon>Agaricomycetidae</taxon>
        <taxon>Agaricales</taxon>
        <taxon>Marasmiineae</taxon>
        <taxon>Mycenaceae</taxon>
        <taxon>Mycena</taxon>
    </lineage>
</organism>
<proteinExistence type="predicted"/>
<evidence type="ECO:0000313" key="1">
    <source>
        <dbReference type="EMBL" id="KAJ7018550.1"/>
    </source>
</evidence>
<dbReference type="EMBL" id="JARJCM010000336">
    <property type="protein sequence ID" value="KAJ7018550.1"/>
    <property type="molecule type" value="Genomic_DNA"/>
</dbReference>
<protein>
    <submittedName>
        <fullName evidence="1">Uncharacterized protein</fullName>
    </submittedName>
</protein>
<accession>A0AAD6S278</accession>
<keyword evidence="2" id="KW-1185">Reference proteome</keyword>
<sequence length="220" mass="25013">MTYRLSPTIIGPGVQPDEAALIHFSPWKLPMELDNLQDSYIVKVYLGHITLEFVQSTCFQYLPEMPHITIADKWKAYKEDGITLPVGFDPSQPINSFIVPPGCPEEAHECMEIHGECCRDEPREHIVGYTIVGQPQQRFCTVYLTVDGIYDVVGIHSLTGDLRITNDAQIYAPSVWEGAAKIIPLPIRRMEEKTRLFCRLENNDIIRLDVISSILQLEEN</sequence>